<dbReference type="AlphaFoldDB" id="H2ZE21"/>
<reference evidence="4" key="1">
    <citation type="submission" date="2003-08" db="EMBL/GenBank/DDBJ databases">
        <authorList>
            <person name="Birren B."/>
            <person name="Nusbaum C."/>
            <person name="Abebe A."/>
            <person name="Abouelleil A."/>
            <person name="Adekoya E."/>
            <person name="Ait-zahra M."/>
            <person name="Allen N."/>
            <person name="Allen T."/>
            <person name="An P."/>
            <person name="Anderson M."/>
            <person name="Anderson S."/>
            <person name="Arachchi H."/>
            <person name="Armbruster J."/>
            <person name="Bachantsang P."/>
            <person name="Baldwin J."/>
            <person name="Barry A."/>
            <person name="Bayul T."/>
            <person name="Blitshsteyn B."/>
            <person name="Bloom T."/>
            <person name="Blye J."/>
            <person name="Boguslavskiy L."/>
            <person name="Borowsky M."/>
            <person name="Boukhgalter B."/>
            <person name="Brunache A."/>
            <person name="Butler J."/>
            <person name="Calixte N."/>
            <person name="Calvo S."/>
            <person name="Camarata J."/>
            <person name="Campo K."/>
            <person name="Chang J."/>
            <person name="Cheshatsang Y."/>
            <person name="Citroen M."/>
            <person name="Collymore A."/>
            <person name="Considine T."/>
            <person name="Cook A."/>
            <person name="Cooke P."/>
            <person name="Corum B."/>
            <person name="Cuomo C."/>
            <person name="David R."/>
            <person name="Dawoe T."/>
            <person name="Degray S."/>
            <person name="Dodge S."/>
            <person name="Dooley K."/>
            <person name="Dorje P."/>
            <person name="Dorjee K."/>
            <person name="Dorris L."/>
            <person name="Duffey N."/>
            <person name="Dupes A."/>
            <person name="Elkins T."/>
            <person name="Engels R."/>
            <person name="Erickson J."/>
            <person name="Farina A."/>
            <person name="Faro S."/>
            <person name="Ferreira P."/>
            <person name="Fischer H."/>
            <person name="Fitzgerald M."/>
            <person name="Foley K."/>
            <person name="Gage D."/>
            <person name="Galagan J."/>
            <person name="Gearin G."/>
            <person name="Gnerre S."/>
            <person name="Gnirke A."/>
            <person name="Goyette A."/>
            <person name="Graham J."/>
            <person name="Grandbois E."/>
            <person name="Gyaltsen K."/>
            <person name="Hafez N."/>
            <person name="Hagopian D."/>
            <person name="Hagos B."/>
            <person name="Hall J."/>
            <person name="Hatcher B."/>
            <person name="Heller A."/>
            <person name="Higgins H."/>
            <person name="Honan T."/>
            <person name="Horn A."/>
            <person name="Houde N."/>
            <person name="Hughes L."/>
            <person name="Hulme W."/>
            <person name="Husby E."/>
            <person name="Iliev I."/>
            <person name="Jaffe D."/>
            <person name="Jones C."/>
            <person name="Kamal M."/>
            <person name="Kamat A."/>
            <person name="Kamvysselis M."/>
            <person name="Karlsson E."/>
            <person name="Kells C."/>
            <person name="Kieu A."/>
            <person name="Kisner P."/>
            <person name="Kodira C."/>
            <person name="Kulbokas E."/>
            <person name="Labutti K."/>
            <person name="Lama D."/>
            <person name="Landers T."/>
            <person name="Leger J."/>
            <person name="Levine S."/>
            <person name="Lewis D."/>
            <person name="Lewis T."/>
            <person name="Lindblad-toh K."/>
            <person name="Liu X."/>
            <person name="Lokyitsang T."/>
            <person name="Lokyitsang Y."/>
            <person name="Lucien O."/>
            <person name="Lui A."/>
            <person name="Ma L.J."/>
            <person name="Mabbitt R."/>
            <person name="Macdonald J."/>
            <person name="Maclean C."/>
            <person name="Major J."/>
            <person name="Manning J."/>
            <person name="Marabella R."/>
            <person name="Maru K."/>
            <person name="Matthews C."/>
            <person name="Mauceli E."/>
            <person name="Mccarthy M."/>
            <person name="Mcdonough S."/>
            <person name="Mcghee T."/>
            <person name="Meldrim J."/>
            <person name="Meneus L."/>
            <person name="Mesirov J."/>
            <person name="Mihalev A."/>
            <person name="Mihova T."/>
            <person name="Mikkelsen T."/>
            <person name="Mlenga V."/>
            <person name="Moru K."/>
            <person name="Mozes J."/>
            <person name="Mulrain L."/>
            <person name="Munson G."/>
            <person name="Naylor J."/>
            <person name="Newes C."/>
            <person name="Nguyen C."/>
            <person name="Nguyen N."/>
            <person name="Nguyen T."/>
            <person name="Nicol R."/>
            <person name="Nielsen C."/>
            <person name="Nizzari M."/>
            <person name="Norbu C."/>
            <person name="Norbu N."/>
            <person name="O'donnell P."/>
            <person name="Okoawo O."/>
            <person name="O'leary S."/>
            <person name="Omotosho B."/>
            <person name="O'neill K."/>
            <person name="Osman S."/>
            <person name="Parker S."/>
            <person name="Perrin D."/>
            <person name="Phunkhang P."/>
            <person name="Piqani B."/>
            <person name="Purcell S."/>
            <person name="Rachupka T."/>
            <person name="Ramasamy U."/>
            <person name="Rameau R."/>
            <person name="Ray V."/>
            <person name="Raymond C."/>
            <person name="Retta R."/>
            <person name="Richardson S."/>
            <person name="Rise C."/>
            <person name="Rodriguez J."/>
            <person name="Rogers J."/>
            <person name="Rogov P."/>
            <person name="Rutman M."/>
            <person name="Schupbach R."/>
            <person name="Seaman C."/>
            <person name="Settipalli S."/>
            <person name="Sharpe T."/>
            <person name="Sheridan J."/>
            <person name="Sherpa N."/>
            <person name="Shi J."/>
            <person name="Smirnov S."/>
            <person name="Smith C."/>
            <person name="Sougnez C."/>
            <person name="Spencer B."/>
            <person name="Stalker J."/>
            <person name="Stange-thomann N."/>
            <person name="Stavropoulos S."/>
            <person name="Stetson K."/>
            <person name="Stone C."/>
            <person name="Stone S."/>
            <person name="Stubbs M."/>
            <person name="Talamas J."/>
            <person name="Tchuinga P."/>
            <person name="Tenzing P."/>
            <person name="Tesfaye S."/>
            <person name="Theodore J."/>
            <person name="Thoulutsang Y."/>
            <person name="Topham K."/>
            <person name="Towey S."/>
            <person name="Tsamla T."/>
            <person name="Tsomo N."/>
            <person name="Vallee D."/>
            <person name="Vassiliev H."/>
            <person name="Venkataraman V."/>
            <person name="Vinson J."/>
            <person name="Vo A."/>
            <person name="Wade C."/>
            <person name="Wang S."/>
            <person name="Wangchuk T."/>
            <person name="Wangdi T."/>
            <person name="Whittaker C."/>
            <person name="Wilkinson J."/>
            <person name="Wu Y."/>
            <person name="Wyman D."/>
            <person name="Yadav S."/>
            <person name="Yang S."/>
            <person name="Yang X."/>
            <person name="Yeager S."/>
            <person name="Yee E."/>
            <person name="Young G."/>
            <person name="Zainoun J."/>
            <person name="Zembeck L."/>
            <person name="Zimmer A."/>
            <person name="Zody M."/>
            <person name="Lander E."/>
        </authorList>
    </citation>
    <scope>NUCLEOTIDE SEQUENCE [LARGE SCALE GENOMIC DNA]</scope>
</reference>
<evidence type="ECO:0000313" key="3">
    <source>
        <dbReference type="Ensembl" id="ENSCSAVP00000015837.1"/>
    </source>
</evidence>
<dbReference type="InterPro" id="IPR042861">
    <property type="entry name" value="TEX11"/>
</dbReference>
<dbReference type="InterPro" id="IPR013940">
    <property type="entry name" value="Spo22/ZIP4/TEX11"/>
</dbReference>
<dbReference type="GeneTree" id="ENSGT00660000096943"/>
<proteinExistence type="predicted"/>
<reference evidence="3" key="3">
    <citation type="submission" date="2025-09" db="UniProtKB">
        <authorList>
            <consortium name="Ensembl"/>
        </authorList>
    </citation>
    <scope>IDENTIFICATION</scope>
</reference>
<accession>H2ZE21</accession>
<dbReference type="Ensembl" id="ENSCSAVT00000016016.1">
    <property type="protein sequence ID" value="ENSCSAVP00000015837.1"/>
    <property type="gene ID" value="ENSCSAVG00000009308.1"/>
</dbReference>
<dbReference type="PANTHER" id="PTHR47083">
    <property type="entry name" value="TESTIS-EXPRESSED PROTEIN 11"/>
    <property type="match status" value="1"/>
</dbReference>
<dbReference type="Pfam" id="PF08631">
    <property type="entry name" value="SPO22"/>
    <property type="match status" value="1"/>
</dbReference>
<evidence type="ECO:0000256" key="2">
    <source>
        <dbReference type="ARBA" id="ARBA00031845"/>
    </source>
</evidence>
<dbReference type="GO" id="GO:0051321">
    <property type="term" value="P:meiotic cell cycle"/>
    <property type="evidence" value="ECO:0007669"/>
    <property type="project" value="UniProtKB-KW"/>
</dbReference>
<protein>
    <recommendedName>
        <fullName evidence="2">Protein ZIP4 homolog</fullName>
    </recommendedName>
</protein>
<organism evidence="3 4">
    <name type="scientific">Ciona savignyi</name>
    <name type="common">Pacific transparent sea squirt</name>
    <dbReference type="NCBI Taxonomy" id="51511"/>
    <lineage>
        <taxon>Eukaryota</taxon>
        <taxon>Metazoa</taxon>
        <taxon>Chordata</taxon>
        <taxon>Tunicata</taxon>
        <taxon>Ascidiacea</taxon>
        <taxon>Phlebobranchia</taxon>
        <taxon>Cionidae</taxon>
        <taxon>Ciona</taxon>
    </lineage>
</organism>
<dbReference type="SUPFAM" id="SSF48452">
    <property type="entry name" value="TPR-like"/>
    <property type="match status" value="1"/>
</dbReference>
<keyword evidence="4" id="KW-1185">Reference proteome</keyword>
<dbReference type="Proteomes" id="UP000007875">
    <property type="component" value="Unassembled WGS sequence"/>
</dbReference>
<evidence type="ECO:0000313" key="4">
    <source>
        <dbReference type="Proteomes" id="UP000007875"/>
    </source>
</evidence>
<dbReference type="HOGENOM" id="CLU_878613_0_0_1"/>
<dbReference type="eggNOG" id="KOG4814">
    <property type="taxonomic scope" value="Eukaryota"/>
</dbReference>
<dbReference type="Gene3D" id="1.25.40.10">
    <property type="entry name" value="Tetratricopeptide repeat domain"/>
    <property type="match status" value="1"/>
</dbReference>
<dbReference type="OMA" id="RIMMASK"/>
<sequence length="317" mass="34856">METLEGRLAAFRASIEYVTESLEVNRLSDEEILRSISSISDALKSEWISGVATSTSTTCSAMEHNFKLKMFAKQLEEVAISLWNATVGKKTSASIKETTAALLRQVCYDLIAYPLCTIGELKGPANIAYTQRRIMMASKVGKCWLELGEYDKAITAFEKATLDTQTLIESLSVPESEKTDAEVISLQKQLIELYCNTAIAASGAKDHARAFEVLTSAANFKIPASSPRLFDRQLDRVSATAYNLGLADTNARNLDSAIKWLNLSFEAGKRKHKTSHKHMALTLRLLAHVHSESGLEGNMQKALNAVELANTYHAHPA</sequence>
<name>H2ZE21_CIOSA</name>
<dbReference type="InterPro" id="IPR011990">
    <property type="entry name" value="TPR-like_helical_dom_sf"/>
</dbReference>
<dbReference type="PANTHER" id="PTHR47083:SF1">
    <property type="entry name" value="TESTIS-EXPRESSED PROTEIN 11"/>
    <property type="match status" value="1"/>
</dbReference>
<reference evidence="3" key="2">
    <citation type="submission" date="2025-08" db="UniProtKB">
        <authorList>
            <consortium name="Ensembl"/>
        </authorList>
    </citation>
    <scope>IDENTIFICATION</scope>
</reference>
<keyword evidence="1" id="KW-0469">Meiosis</keyword>
<dbReference type="InParanoid" id="H2ZE21"/>
<evidence type="ECO:0000256" key="1">
    <source>
        <dbReference type="ARBA" id="ARBA00023254"/>
    </source>
</evidence>